<proteinExistence type="predicted"/>
<evidence type="ECO:0000256" key="1">
    <source>
        <dbReference type="SAM" id="MobiDB-lite"/>
    </source>
</evidence>
<evidence type="ECO:0000313" key="2">
    <source>
        <dbReference type="EMBL" id="KFM81352.1"/>
    </source>
</evidence>
<reference evidence="2 3" key="1">
    <citation type="submission" date="2013-11" db="EMBL/GenBank/DDBJ databases">
        <title>Genome sequencing of Stegodyphus mimosarum.</title>
        <authorList>
            <person name="Bechsgaard J."/>
        </authorList>
    </citation>
    <scope>NUCLEOTIDE SEQUENCE [LARGE SCALE GENOMIC DNA]</scope>
</reference>
<keyword evidence="3" id="KW-1185">Reference proteome</keyword>
<evidence type="ECO:0000313" key="3">
    <source>
        <dbReference type="Proteomes" id="UP000054359"/>
    </source>
</evidence>
<name>A0A087UVG3_STEMI</name>
<gene>
    <name evidence="2" type="ORF">X975_15917</name>
</gene>
<organism evidence="2 3">
    <name type="scientific">Stegodyphus mimosarum</name>
    <name type="common">African social velvet spider</name>
    <dbReference type="NCBI Taxonomy" id="407821"/>
    <lineage>
        <taxon>Eukaryota</taxon>
        <taxon>Metazoa</taxon>
        <taxon>Ecdysozoa</taxon>
        <taxon>Arthropoda</taxon>
        <taxon>Chelicerata</taxon>
        <taxon>Arachnida</taxon>
        <taxon>Araneae</taxon>
        <taxon>Araneomorphae</taxon>
        <taxon>Entelegynae</taxon>
        <taxon>Eresoidea</taxon>
        <taxon>Eresidae</taxon>
        <taxon>Stegodyphus</taxon>
    </lineage>
</organism>
<dbReference type="EMBL" id="KK121841">
    <property type="protein sequence ID" value="KFM81352.1"/>
    <property type="molecule type" value="Genomic_DNA"/>
</dbReference>
<accession>A0A087UVG3</accession>
<protein>
    <submittedName>
        <fullName evidence="2">Uncharacterized protein</fullName>
    </submittedName>
</protein>
<dbReference type="Proteomes" id="UP000054359">
    <property type="component" value="Unassembled WGS sequence"/>
</dbReference>
<feature type="compositionally biased region" description="Polar residues" evidence="1">
    <location>
        <begin position="18"/>
        <end position="30"/>
    </location>
</feature>
<dbReference type="AlphaFoldDB" id="A0A087UVG3"/>
<feature type="non-terminal residue" evidence="2">
    <location>
        <position position="37"/>
    </location>
</feature>
<sequence length="37" mass="4156">MHVPQVSRDEHGVISSEFKPSNSTKNQMTLINIMKGN</sequence>
<feature type="region of interest" description="Disordered" evidence="1">
    <location>
        <begin position="1"/>
        <end position="37"/>
    </location>
</feature>